<reference evidence="3 4" key="1">
    <citation type="submission" date="2022-05" db="EMBL/GenBank/DDBJ databases">
        <title>Luteimonas sp. SX5, whole genome shotgun sequencing project.</title>
        <authorList>
            <person name="Zhao G."/>
            <person name="Shen L."/>
        </authorList>
    </citation>
    <scope>NUCLEOTIDE SEQUENCE [LARGE SCALE GENOMIC DNA]</scope>
    <source>
        <strain evidence="3 4">SX5</strain>
    </source>
</reference>
<accession>A0ABT0MGF0</accession>
<protein>
    <submittedName>
        <fullName evidence="3">DUF4136 domain-containing protein</fullName>
    </submittedName>
</protein>
<organism evidence="3 4">
    <name type="scientific">Luteimonas galliterrae</name>
    <dbReference type="NCBI Taxonomy" id="2940486"/>
    <lineage>
        <taxon>Bacteria</taxon>
        <taxon>Pseudomonadati</taxon>
        <taxon>Pseudomonadota</taxon>
        <taxon>Gammaproteobacteria</taxon>
        <taxon>Lysobacterales</taxon>
        <taxon>Lysobacteraceae</taxon>
        <taxon>Luteimonas</taxon>
    </lineage>
</organism>
<dbReference type="RefSeq" id="WP_249471892.1">
    <property type="nucleotide sequence ID" value="NZ_JAMBEP010000001.1"/>
</dbReference>
<keyword evidence="1" id="KW-0732">Signal</keyword>
<evidence type="ECO:0000259" key="2">
    <source>
        <dbReference type="Pfam" id="PF13590"/>
    </source>
</evidence>
<comment type="caution">
    <text evidence="3">The sequence shown here is derived from an EMBL/GenBank/DDBJ whole genome shotgun (WGS) entry which is preliminary data.</text>
</comment>
<dbReference type="InterPro" id="IPR025411">
    <property type="entry name" value="DUF4136"/>
</dbReference>
<feature type="chain" id="PRO_5045800018" evidence="1">
    <location>
        <begin position="25"/>
        <end position="208"/>
    </location>
</feature>
<feature type="domain" description="DUF4136" evidence="2">
    <location>
        <begin position="44"/>
        <end position="201"/>
    </location>
</feature>
<gene>
    <name evidence="3" type="ORF">M2650_04790</name>
</gene>
<feature type="signal peptide" evidence="1">
    <location>
        <begin position="1"/>
        <end position="24"/>
    </location>
</feature>
<keyword evidence="4" id="KW-1185">Reference proteome</keyword>
<proteinExistence type="predicted"/>
<evidence type="ECO:0000313" key="4">
    <source>
        <dbReference type="Proteomes" id="UP001431217"/>
    </source>
</evidence>
<sequence length="208" mass="22041">MLRKAYAQSLVFALGLSAGPSAVAQTPTEITVSKAATSLPGPRYAWIAMPQRLKAEADIRVQDLQLRARIQSAVDKALQAKGYRLADNASQADFQVAYRVGVLDAQSAKIEDAGPASAPEAAIECRQGGCSQIITRGGDGSLQMHVETTDYVEGGLMVEVLEPGQIRVLWRALYKGTVRGPKDGAQAHLDAIASQTLTQLPKAGAPTE</sequence>
<name>A0ABT0MGF0_9GAMM</name>
<evidence type="ECO:0000313" key="3">
    <source>
        <dbReference type="EMBL" id="MCL1633959.1"/>
    </source>
</evidence>
<dbReference type="EMBL" id="JAMBEP010000001">
    <property type="protein sequence ID" value="MCL1633959.1"/>
    <property type="molecule type" value="Genomic_DNA"/>
</dbReference>
<dbReference type="Gene3D" id="3.30.160.670">
    <property type="match status" value="1"/>
</dbReference>
<dbReference type="Proteomes" id="UP001431217">
    <property type="component" value="Unassembled WGS sequence"/>
</dbReference>
<evidence type="ECO:0000256" key="1">
    <source>
        <dbReference type="SAM" id="SignalP"/>
    </source>
</evidence>
<dbReference type="Pfam" id="PF13590">
    <property type="entry name" value="DUF4136"/>
    <property type="match status" value="1"/>
</dbReference>